<evidence type="ECO:0000313" key="2">
    <source>
        <dbReference type="Proteomes" id="UP000285146"/>
    </source>
</evidence>
<sequence>MLFGGYKEAVQDTDWTVELPEDDSWAMRLILNAVHSNFGEVPKKMDISGLYRITVLTNKYDMTHCLQPWARMWALEAINPLLHENYQHSCDEAHIERIWVLYELGMYHPFEDLLLAIALDASATSDGDIQISRHNPNQTKTKYIKLKDSGVLIASNVLGLIEEVRQ</sequence>
<comment type="caution">
    <text evidence="1">The sequence shown here is derived from an EMBL/GenBank/DDBJ whole genome shotgun (WGS) entry which is preliminary data.</text>
</comment>
<dbReference type="STRING" id="1230097.A0A423XIZ0"/>
<dbReference type="OrthoDB" id="5275938at2759"/>
<dbReference type="AlphaFoldDB" id="A0A423XIZ0"/>
<accession>A0A423XIZ0</accession>
<name>A0A423XIZ0_9PEZI</name>
<evidence type="ECO:0000313" key="1">
    <source>
        <dbReference type="EMBL" id="ROW16240.1"/>
    </source>
</evidence>
<evidence type="ECO:0008006" key="3">
    <source>
        <dbReference type="Google" id="ProtNLM"/>
    </source>
</evidence>
<dbReference type="EMBL" id="LKEB01000006">
    <property type="protein sequence ID" value="ROW16240.1"/>
    <property type="molecule type" value="Genomic_DNA"/>
</dbReference>
<protein>
    <recommendedName>
        <fullName evidence="3">BTB domain-containing protein</fullName>
    </recommendedName>
</protein>
<organism evidence="1 2">
    <name type="scientific">Cytospora leucostoma</name>
    <dbReference type="NCBI Taxonomy" id="1230097"/>
    <lineage>
        <taxon>Eukaryota</taxon>
        <taxon>Fungi</taxon>
        <taxon>Dikarya</taxon>
        <taxon>Ascomycota</taxon>
        <taxon>Pezizomycotina</taxon>
        <taxon>Sordariomycetes</taxon>
        <taxon>Sordariomycetidae</taxon>
        <taxon>Diaporthales</taxon>
        <taxon>Cytosporaceae</taxon>
        <taxon>Cytospora</taxon>
    </lineage>
</organism>
<gene>
    <name evidence="1" type="ORF">VPNG_01997</name>
</gene>
<proteinExistence type="predicted"/>
<dbReference type="InParanoid" id="A0A423XIZ0"/>
<reference evidence="1 2" key="1">
    <citation type="submission" date="2015-09" db="EMBL/GenBank/DDBJ databases">
        <title>Host preference determinants of Valsa canker pathogens revealed by comparative genomics.</title>
        <authorList>
            <person name="Yin Z."/>
            <person name="Huang L."/>
        </authorList>
    </citation>
    <scope>NUCLEOTIDE SEQUENCE [LARGE SCALE GENOMIC DNA]</scope>
    <source>
        <strain evidence="1 2">SXYLt</strain>
    </source>
</reference>
<dbReference type="Proteomes" id="UP000285146">
    <property type="component" value="Unassembled WGS sequence"/>
</dbReference>
<keyword evidence="2" id="KW-1185">Reference proteome</keyword>